<evidence type="ECO:0000256" key="1">
    <source>
        <dbReference type="SAM" id="MobiDB-lite"/>
    </source>
</evidence>
<sequence length="162" mass="17405">MTFPRQPEFAALKERYDAALFKTHQVADENAQVLADIANLDATNTRLTNEILELQAAGVPIDLPTLSERESEVQHGDAMSPKPETTKAAVPKRSVAIKKPAVASIPKKTTIVTRAASKPTKRKANDDPPAAPATKKATRASTREKSSVMQPVAGRRAVGQKA</sequence>
<evidence type="ECO:0000313" key="3">
    <source>
        <dbReference type="Proteomes" id="UP000815677"/>
    </source>
</evidence>
<keyword evidence="3" id="KW-1185">Reference proteome</keyword>
<name>A0ABQ0MCA3_MYCCL</name>
<evidence type="ECO:0000313" key="2">
    <source>
        <dbReference type="EMBL" id="GAT60948.1"/>
    </source>
</evidence>
<accession>A0ABQ0MCA3</accession>
<dbReference type="EMBL" id="DF849967">
    <property type="protein sequence ID" value="GAT60948.1"/>
    <property type="molecule type" value="Genomic_DNA"/>
</dbReference>
<reference evidence="2" key="1">
    <citation type="submission" date="2014-09" db="EMBL/GenBank/DDBJ databases">
        <title>Genome sequence of the luminous mushroom Mycena chlorophos for searching fungal bioluminescence genes.</title>
        <authorList>
            <person name="Tanaka Y."/>
            <person name="Kasuga D."/>
            <person name="Oba Y."/>
            <person name="Hase S."/>
            <person name="Sato K."/>
            <person name="Oba Y."/>
            <person name="Sakakibara Y."/>
        </authorList>
    </citation>
    <scope>NUCLEOTIDE SEQUENCE</scope>
</reference>
<dbReference type="Proteomes" id="UP000815677">
    <property type="component" value="Unassembled WGS sequence"/>
</dbReference>
<organism evidence="2 3">
    <name type="scientific">Mycena chlorophos</name>
    <name type="common">Agaric fungus</name>
    <name type="synonym">Agaricus chlorophos</name>
    <dbReference type="NCBI Taxonomy" id="658473"/>
    <lineage>
        <taxon>Eukaryota</taxon>
        <taxon>Fungi</taxon>
        <taxon>Dikarya</taxon>
        <taxon>Basidiomycota</taxon>
        <taxon>Agaricomycotina</taxon>
        <taxon>Agaricomycetes</taxon>
        <taxon>Agaricomycetidae</taxon>
        <taxon>Agaricales</taxon>
        <taxon>Marasmiineae</taxon>
        <taxon>Mycenaceae</taxon>
        <taxon>Mycena</taxon>
    </lineage>
</organism>
<gene>
    <name evidence="2" type="ORF">MCHLO_17033</name>
</gene>
<proteinExistence type="predicted"/>
<feature type="region of interest" description="Disordered" evidence="1">
    <location>
        <begin position="68"/>
        <end position="162"/>
    </location>
</feature>
<protein>
    <submittedName>
        <fullName evidence="2">Uncharacterized protein</fullName>
    </submittedName>
</protein>